<gene>
    <name evidence="1" type="ORF">LCGC14_1767050</name>
</gene>
<reference evidence="1" key="1">
    <citation type="journal article" date="2015" name="Nature">
        <title>Complex archaea that bridge the gap between prokaryotes and eukaryotes.</title>
        <authorList>
            <person name="Spang A."/>
            <person name="Saw J.H."/>
            <person name="Jorgensen S.L."/>
            <person name="Zaremba-Niedzwiedzka K."/>
            <person name="Martijn J."/>
            <person name="Lind A.E."/>
            <person name="van Eijk R."/>
            <person name="Schleper C."/>
            <person name="Guy L."/>
            <person name="Ettema T.J."/>
        </authorList>
    </citation>
    <scope>NUCLEOTIDE SEQUENCE</scope>
</reference>
<accession>A0A0F9JZ22</accession>
<evidence type="ECO:0000313" key="1">
    <source>
        <dbReference type="EMBL" id="KKM04153.1"/>
    </source>
</evidence>
<dbReference type="EMBL" id="LAZR01016519">
    <property type="protein sequence ID" value="KKM04153.1"/>
    <property type="molecule type" value="Genomic_DNA"/>
</dbReference>
<protein>
    <submittedName>
        <fullName evidence="1">Uncharacterized protein</fullName>
    </submittedName>
</protein>
<sequence length="66" mass="7789">MDTLNEFEKDICDVLVKYRSYSFDDVTKIYSHLKSFDKTILVMDLACVFNVNYMDLVNIIKGKKEK</sequence>
<proteinExistence type="predicted"/>
<dbReference type="AlphaFoldDB" id="A0A0F9JZ22"/>
<organism evidence="1">
    <name type="scientific">marine sediment metagenome</name>
    <dbReference type="NCBI Taxonomy" id="412755"/>
    <lineage>
        <taxon>unclassified sequences</taxon>
        <taxon>metagenomes</taxon>
        <taxon>ecological metagenomes</taxon>
    </lineage>
</organism>
<name>A0A0F9JZ22_9ZZZZ</name>
<comment type="caution">
    <text evidence="1">The sequence shown here is derived from an EMBL/GenBank/DDBJ whole genome shotgun (WGS) entry which is preliminary data.</text>
</comment>